<evidence type="ECO:0000259" key="15">
    <source>
        <dbReference type="Pfam" id="PF14849"/>
    </source>
</evidence>
<keyword evidence="7 13" id="KW-0653">Protein transport</keyword>
<feature type="transmembrane region" description="Helical" evidence="13">
    <location>
        <begin position="323"/>
        <end position="343"/>
    </location>
</feature>
<evidence type="ECO:0000256" key="10">
    <source>
        <dbReference type="ARBA" id="ARBA00023186"/>
    </source>
</evidence>
<dbReference type="PANTHER" id="PTHR12428">
    <property type="entry name" value="OXA1"/>
    <property type="match status" value="1"/>
</dbReference>
<evidence type="ECO:0000313" key="19">
    <source>
        <dbReference type="Proteomes" id="UP000298805"/>
    </source>
</evidence>
<dbReference type="Proteomes" id="UP000272781">
    <property type="component" value="Unassembled WGS sequence"/>
</dbReference>
<dbReference type="PANTHER" id="PTHR12428:SF65">
    <property type="entry name" value="CYTOCHROME C OXIDASE ASSEMBLY PROTEIN COX18, MITOCHONDRIAL"/>
    <property type="match status" value="1"/>
</dbReference>
<dbReference type="GO" id="GO:0005886">
    <property type="term" value="C:plasma membrane"/>
    <property type="evidence" value="ECO:0007669"/>
    <property type="project" value="UniProtKB-SubCell"/>
</dbReference>
<proteinExistence type="inferred from homology"/>
<dbReference type="NCBIfam" id="NF002357">
    <property type="entry name" value="PRK01318.2-4"/>
    <property type="match status" value="1"/>
</dbReference>
<keyword evidence="10 13" id="KW-0143">Chaperone</keyword>
<keyword evidence="4 13" id="KW-0813">Transport</keyword>
<evidence type="ECO:0000313" key="16">
    <source>
        <dbReference type="EMBL" id="QCI28493.1"/>
    </source>
</evidence>
<evidence type="ECO:0000256" key="13">
    <source>
        <dbReference type="HAMAP-Rule" id="MF_01810"/>
    </source>
</evidence>
<reference evidence="19" key="1">
    <citation type="submission" date="2018-03" db="EMBL/GenBank/DDBJ databases">
        <title>A comparative analysis of the Nautiliaceae.</title>
        <authorList>
            <person name="Grosche A."/>
            <person name="Smedile F."/>
            <person name="Vetriani C."/>
        </authorList>
    </citation>
    <scope>NUCLEOTIDE SEQUENCE [LARGE SCALE GENOMIC DNA]</scope>
    <source>
        <strain evidence="19">TB6</strain>
    </source>
</reference>
<dbReference type="GO" id="GO:0051205">
    <property type="term" value="P:protein insertion into membrane"/>
    <property type="evidence" value="ECO:0007669"/>
    <property type="project" value="TreeGrafter"/>
</dbReference>
<accession>A0AAJ4RDZ4</accession>
<dbReference type="Gene3D" id="2.70.98.90">
    <property type="match status" value="1"/>
</dbReference>
<dbReference type="CDD" id="cd19960">
    <property type="entry name" value="YidC_peri"/>
    <property type="match status" value="1"/>
</dbReference>
<dbReference type="GO" id="GO:0015031">
    <property type="term" value="P:protein transport"/>
    <property type="evidence" value="ECO:0007669"/>
    <property type="project" value="UniProtKB-KW"/>
</dbReference>
<dbReference type="InterPro" id="IPR028055">
    <property type="entry name" value="YidC/Oxa/ALB_C"/>
</dbReference>
<name>A0AAJ4RDZ4_9BACT</name>
<feature type="domain" description="Membrane insertase YidC/Oxa/ALB C-terminal" evidence="14">
    <location>
        <begin position="323"/>
        <end position="501"/>
    </location>
</feature>
<evidence type="ECO:0000259" key="14">
    <source>
        <dbReference type="Pfam" id="PF02096"/>
    </source>
</evidence>
<evidence type="ECO:0000313" key="17">
    <source>
        <dbReference type="EMBL" id="ROR40780.1"/>
    </source>
</evidence>
<dbReference type="RefSeq" id="WP_123351694.1">
    <property type="nucleotide sequence ID" value="NZ_CP027432.2"/>
</dbReference>
<dbReference type="GO" id="GO:0032977">
    <property type="term" value="F:membrane insertase activity"/>
    <property type="evidence" value="ECO:0007669"/>
    <property type="project" value="InterPro"/>
</dbReference>
<dbReference type="AlphaFoldDB" id="A0AAJ4RDZ4"/>
<keyword evidence="19" id="KW-1185">Reference proteome</keyword>
<evidence type="ECO:0000256" key="5">
    <source>
        <dbReference type="ARBA" id="ARBA00022475"/>
    </source>
</evidence>
<evidence type="ECO:0000256" key="12">
    <source>
        <dbReference type="ARBA" id="ARBA00033342"/>
    </source>
</evidence>
<keyword evidence="5 13" id="KW-1003">Cell membrane</keyword>
<evidence type="ECO:0000256" key="1">
    <source>
        <dbReference type="ARBA" id="ARBA00004429"/>
    </source>
</evidence>
<dbReference type="InterPro" id="IPR001708">
    <property type="entry name" value="YidC/ALB3/OXA1/COX18"/>
</dbReference>
<keyword evidence="8 13" id="KW-1133">Transmembrane helix</keyword>
<evidence type="ECO:0000256" key="3">
    <source>
        <dbReference type="ARBA" id="ARBA00015325"/>
    </source>
</evidence>
<evidence type="ECO:0000256" key="7">
    <source>
        <dbReference type="ARBA" id="ARBA00022927"/>
    </source>
</evidence>
<dbReference type="InterPro" id="IPR028053">
    <property type="entry name" value="Membr_insert_YidC_N"/>
</dbReference>
<evidence type="ECO:0000256" key="2">
    <source>
        <dbReference type="ARBA" id="ARBA00010527"/>
    </source>
</evidence>
<organism evidence="17 18">
    <name type="scientific">Caminibacter pacificus</name>
    <dbReference type="NCBI Taxonomy" id="1424653"/>
    <lineage>
        <taxon>Bacteria</taxon>
        <taxon>Pseudomonadati</taxon>
        <taxon>Campylobacterota</taxon>
        <taxon>Epsilonproteobacteria</taxon>
        <taxon>Nautiliales</taxon>
        <taxon>Nautiliaceae</taxon>
        <taxon>Caminibacter</taxon>
    </lineage>
</organism>
<evidence type="ECO:0000256" key="9">
    <source>
        <dbReference type="ARBA" id="ARBA00023136"/>
    </source>
</evidence>
<dbReference type="HAMAP" id="MF_01810">
    <property type="entry name" value="YidC_type1"/>
    <property type="match status" value="1"/>
</dbReference>
<evidence type="ECO:0000256" key="6">
    <source>
        <dbReference type="ARBA" id="ARBA00022692"/>
    </source>
</evidence>
<comment type="subcellular location">
    <subcellularLocation>
        <location evidence="1">Cell inner membrane</location>
        <topology evidence="1">Multi-pass membrane protein</topology>
    </subcellularLocation>
    <subcellularLocation>
        <location evidence="13">Cell membrane</location>
        <topology evidence="13">Multi-pass membrane protein</topology>
    </subcellularLocation>
</comment>
<keyword evidence="9 13" id="KW-0472">Membrane</keyword>
<feature type="transmembrane region" description="Helical" evidence="13">
    <location>
        <begin position="426"/>
        <end position="445"/>
    </location>
</feature>
<dbReference type="InterPro" id="IPR019998">
    <property type="entry name" value="Membr_insert_YidC"/>
</dbReference>
<dbReference type="InterPro" id="IPR047196">
    <property type="entry name" value="YidC_ALB_C"/>
</dbReference>
<dbReference type="PRINTS" id="PR00701">
    <property type="entry name" value="60KDINNERMP"/>
</dbReference>
<dbReference type="Pfam" id="PF02096">
    <property type="entry name" value="60KD_IMP"/>
    <property type="match status" value="1"/>
</dbReference>
<feature type="transmembrane region" description="Helical" evidence="13">
    <location>
        <begin position="6"/>
        <end position="29"/>
    </location>
</feature>
<keyword evidence="6 13" id="KW-0812">Transmembrane</keyword>
<comment type="subunit">
    <text evidence="13">Interacts with the Sec translocase complex via SecD. Specifically interacts with transmembrane segments of nascent integral membrane proteins during membrane integration.</text>
</comment>
<evidence type="ECO:0000256" key="11">
    <source>
        <dbReference type="ARBA" id="ARBA00033245"/>
    </source>
</evidence>
<dbReference type="EMBL" id="CP027432">
    <property type="protein sequence ID" value="QCI28493.1"/>
    <property type="molecule type" value="Genomic_DNA"/>
</dbReference>
<dbReference type="Pfam" id="PF14849">
    <property type="entry name" value="YidC_periplas"/>
    <property type="match status" value="1"/>
</dbReference>
<feature type="domain" description="Membrane insertase YidC N-terminal" evidence="15">
    <location>
        <begin position="265"/>
        <end position="311"/>
    </location>
</feature>
<dbReference type="CDD" id="cd20070">
    <property type="entry name" value="5TM_YidC_Alb3"/>
    <property type="match status" value="1"/>
</dbReference>
<comment type="similarity">
    <text evidence="2 13">Belongs to the OXA1/ALB3/YidC family. Type 1 subfamily.</text>
</comment>
<protein>
    <recommendedName>
        <fullName evidence="3 13">Membrane protein insertase YidC</fullName>
    </recommendedName>
    <alternativeName>
        <fullName evidence="12 13">Foldase YidC</fullName>
    </alternativeName>
    <alternativeName>
        <fullName evidence="11 13">Membrane integrase YidC</fullName>
    </alternativeName>
    <alternativeName>
        <fullName evidence="13">Membrane protein YidC</fullName>
    </alternativeName>
</protein>
<dbReference type="NCBIfam" id="TIGR03592">
    <property type="entry name" value="yidC_oxa1_cterm"/>
    <property type="match status" value="1"/>
</dbReference>
<comment type="function">
    <text evidence="13">Required for the insertion and/or proper folding and/or complex formation of integral membrane proteins into the membrane. Involved in integration of membrane proteins that insert both dependently and independently of the Sec translocase complex, as well as at least some lipoproteins. Aids folding of multispanning membrane proteins.</text>
</comment>
<dbReference type="InterPro" id="IPR038221">
    <property type="entry name" value="YidC_periplasmic_sf"/>
</dbReference>
<dbReference type="EMBL" id="RJVK01000001">
    <property type="protein sequence ID" value="ROR40780.1"/>
    <property type="molecule type" value="Genomic_DNA"/>
</dbReference>
<feature type="transmembrane region" description="Helical" evidence="13">
    <location>
        <begin position="385"/>
        <end position="406"/>
    </location>
</feature>
<feature type="transmembrane region" description="Helical" evidence="13">
    <location>
        <begin position="465"/>
        <end position="485"/>
    </location>
</feature>
<gene>
    <name evidence="13 16" type="primary">yidC</name>
    <name evidence="16" type="ORF">C6V80_05825</name>
    <name evidence="17" type="ORF">EDC58_0261</name>
</gene>
<evidence type="ECO:0000313" key="18">
    <source>
        <dbReference type="Proteomes" id="UP000272781"/>
    </source>
</evidence>
<reference evidence="16" key="3">
    <citation type="submission" date="2019-06" db="EMBL/GenBank/DDBJ databases">
        <title>A comparative analysis of the Nautiliaceae.</title>
        <authorList>
            <person name="Grosche A."/>
            <person name="Smedile F."/>
            <person name="Vetriani C."/>
        </authorList>
    </citation>
    <scope>NUCLEOTIDE SEQUENCE</scope>
    <source>
        <strain evidence="16">TB6</strain>
    </source>
</reference>
<dbReference type="PRINTS" id="PR01900">
    <property type="entry name" value="YIDCPROTEIN"/>
</dbReference>
<evidence type="ECO:0000256" key="8">
    <source>
        <dbReference type="ARBA" id="ARBA00022989"/>
    </source>
</evidence>
<dbReference type="NCBIfam" id="TIGR03593">
    <property type="entry name" value="yidC_nterm"/>
    <property type="match status" value="1"/>
</dbReference>
<sequence length="514" mass="58450">MNNSGNLRRIIIATVISFAFFVAYDFFVLQPQMEKAQKTQTQKVEKNTTTTTNTSKVASNTKALNTKTLVEISSKNFDVKIDSIGRITSFVLKQNKFNTKKGKHLQLIAPNLPKPLEMRFEDAEINKLAFSTSATADKNKIEIKDKPQSVTITQNLNGLIVKKVITFYPNGRYDIKVELSKNVTYYISPGYRPDVAIDQLTIHGALIKKSDGTLEIIEDGDAKPETINNAIVLAGFDRYYTTLFFSKEPITAVVVPDKEENPTLFVKSDKNIELTGYIGPKFVDTLKSINPQLVDVVQYGVGTFFARNLFLVLDWLHKMVGNWGVAIILLVVLVRLVLFPLTYKGMVSMYKLKELAPKMKEIQEKYKKDPQKLQMHMMKLYKEHGANPLGGCLPLLLQIPIFYGIYKLLLYSIELKGAHFLWIKDLSLMDPYFILPVLMGVSMYIHQKLTPTNFQDPMQEKIFKFLPVIFTIMMATFPAGLVLYWTTNNILSIAQQWIINKIMESKKAALKAKK</sequence>
<dbReference type="Proteomes" id="UP000298805">
    <property type="component" value="Chromosome"/>
</dbReference>
<evidence type="ECO:0000256" key="4">
    <source>
        <dbReference type="ARBA" id="ARBA00022448"/>
    </source>
</evidence>
<reference evidence="17 18" key="2">
    <citation type="submission" date="2018-11" db="EMBL/GenBank/DDBJ databases">
        <title>Genomic Encyclopedia of Type Strains, Phase IV (KMG-IV): sequencing the most valuable type-strain genomes for metagenomic binning, comparative biology and taxonomic classification.</title>
        <authorList>
            <person name="Goeker M."/>
        </authorList>
    </citation>
    <scope>NUCLEOTIDE SEQUENCE [LARGE SCALE GENOMIC DNA]</scope>
    <source>
        <strain evidence="17 18">DSM 27783</strain>
    </source>
</reference>